<dbReference type="EMBL" id="JAVREL010000035">
    <property type="protein sequence ID" value="MDT0347567.1"/>
    <property type="molecule type" value="Genomic_DNA"/>
</dbReference>
<evidence type="ECO:0008006" key="4">
    <source>
        <dbReference type="Google" id="ProtNLM"/>
    </source>
</evidence>
<feature type="compositionally biased region" description="Low complexity" evidence="1">
    <location>
        <begin position="43"/>
        <end position="64"/>
    </location>
</feature>
<comment type="caution">
    <text evidence="2">The sequence shown here is derived from an EMBL/GenBank/DDBJ whole genome shotgun (WGS) entry which is preliminary data.</text>
</comment>
<sequence length="245" mass="25968">MHGIRGDASAGARVAKVSVAALVLGLSAIGCVGDDSGDQPPNAEESVASGAGSPSAEPSPVGEELPVEVTEADSELITYESLQERLPAPPDDASLTEDVLHTLRTDTVLMAGVWAETSGECEGGELGGGDTATCVVRYAGEEVRWSVTVDDGPGIFSYTYTPDNAVLTAQAVRGQFWTGFNGWRTQQRCSDIPDVTVVPVADFGRQHYTGFRCQYLDEYAEGNPVWRDHSVVVDENGEIGFIEVV</sequence>
<accession>A0ABU2N0Y2</accession>
<dbReference type="InterPro" id="IPR015797">
    <property type="entry name" value="NUDIX_hydrolase-like_dom_sf"/>
</dbReference>
<proteinExistence type="predicted"/>
<organism evidence="2 3">
    <name type="scientific">Streptomyces litchfieldiae</name>
    <dbReference type="NCBI Taxonomy" id="3075543"/>
    <lineage>
        <taxon>Bacteria</taxon>
        <taxon>Bacillati</taxon>
        <taxon>Actinomycetota</taxon>
        <taxon>Actinomycetes</taxon>
        <taxon>Kitasatosporales</taxon>
        <taxon>Streptomycetaceae</taxon>
        <taxon>Streptomyces</taxon>
    </lineage>
</organism>
<evidence type="ECO:0000256" key="1">
    <source>
        <dbReference type="SAM" id="MobiDB-lite"/>
    </source>
</evidence>
<name>A0ABU2N0Y2_9ACTN</name>
<protein>
    <recommendedName>
        <fullName evidence="4">Lipoprotein</fullName>
    </recommendedName>
</protein>
<dbReference type="Proteomes" id="UP001183246">
    <property type="component" value="Unassembled WGS sequence"/>
</dbReference>
<gene>
    <name evidence="2" type="ORF">RM590_34115</name>
</gene>
<evidence type="ECO:0000313" key="2">
    <source>
        <dbReference type="EMBL" id="MDT0347567.1"/>
    </source>
</evidence>
<dbReference type="PROSITE" id="PS51257">
    <property type="entry name" value="PROKAR_LIPOPROTEIN"/>
    <property type="match status" value="1"/>
</dbReference>
<reference evidence="3" key="1">
    <citation type="submission" date="2023-07" db="EMBL/GenBank/DDBJ databases">
        <title>30 novel species of actinomycetes from the DSMZ collection.</title>
        <authorList>
            <person name="Nouioui I."/>
        </authorList>
    </citation>
    <scope>NUCLEOTIDE SEQUENCE [LARGE SCALE GENOMIC DNA]</scope>
    <source>
        <strain evidence="3">DSM 44938</strain>
    </source>
</reference>
<dbReference type="SUPFAM" id="SSF55811">
    <property type="entry name" value="Nudix"/>
    <property type="match status" value="1"/>
</dbReference>
<feature type="region of interest" description="Disordered" evidence="1">
    <location>
        <begin position="34"/>
        <end position="64"/>
    </location>
</feature>
<evidence type="ECO:0000313" key="3">
    <source>
        <dbReference type="Proteomes" id="UP001183246"/>
    </source>
</evidence>
<keyword evidence="3" id="KW-1185">Reference proteome</keyword>
<dbReference type="RefSeq" id="WP_311708694.1">
    <property type="nucleotide sequence ID" value="NZ_JAVREL010000035.1"/>
</dbReference>